<reference evidence="2" key="1">
    <citation type="submission" date="2022-11" db="UniProtKB">
        <authorList>
            <consortium name="WormBaseParasite"/>
        </authorList>
    </citation>
    <scope>IDENTIFICATION</scope>
</reference>
<protein>
    <submittedName>
        <fullName evidence="2">Uncharacterized protein</fullName>
    </submittedName>
</protein>
<organism evidence="1 2">
    <name type="scientific">Panagrolaimus sp. ES5</name>
    <dbReference type="NCBI Taxonomy" id="591445"/>
    <lineage>
        <taxon>Eukaryota</taxon>
        <taxon>Metazoa</taxon>
        <taxon>Ecdysozoa</taxon>
        <taxon>Nematoda</taxon>
        <taxon>Chromadorea</taxon>
        <taxon>Rhabditida</taxon>
        <taxon>Tylenchina</taxon>
        <taxon>Panagrolaimomorpha</taxon>
        <taxon>Panagrolaimoidea</taxon>
        <taxon>Panagrolaimidae</taxon>
        <taxon>Panagrolaimus</taxon>
    </lineage>
</organism>
<dbReference type="Proteomes" id="UP000887579">
    <property type="component" value="Unplaced"/>
</dbReference>
<dbReference type="WBParaSite" id="ES5_v2.g17124.t1">
    <property type="protein sequence ID" value="ES5_v2.g17124.t1"/>
    <property type="gene ID" value="ES5_v2.g17124"/>
</dbReference>
<name>A0AC34FIG5_9BILA</name>
<evidence type="ECO:0000313" key="2">
    <source>
        <dbReference type="WBParaSite" id="ES5_v2.g17124.t1"/>
    </source>
</evidence>
<evidence type="ECO:0000313" key="1">
    <source>
        <dbReference type="Proteomes" id="UP000887579"/>
    </source>
</evidence>
<sequence length="113" mass="12672">MSSLGILYKPKLTSLKYATDAFLELFGVVLNDLFDISDVVLPPHRFFFNEYVGTEAGDKVVFEVDGLEVEHLLETIIGCVKVVVVVSRNREEVDDARVLESGVLKKLLFFGTF</sequence>
<accession>A0AC34FIG5</accession>
<proteinExistence type="predicted"/>